<accession>A0ABS4PTV9</accession>
<keyword evidence="2" id="KW-1185">Reference proteome</keyword>
<sequence>MNRPPEDGRPAGPVTAAVIEAMSAVNDHLLTVAASMSAGELPAAAQHEVANLLAELANLLADHATSALDASLDTPPSR</sequence>
<protein>
    <submittedName>
        <fullName evidence="1">CheY-specific phosphatase CheX</fullName>
    </submittedName>
</protein>
<organism evidence="1 2">
    <name type="scientific">Amycolatopsis magusensis</name>
    <dbReference type="NCBI Taxonomy" id="882444"/>
    <lineage>
        <taxon>Bacteria</taxon>
        <taxon>Bacillati</taxon>
        <taxon>Actinomycetota</taxon>
        <taxon>Actinomycetes</taxon>
        <taxon>Pseudonocardiales</taxon>
        <taxon>Pseudonocardiaceae</taxon>
        <taxon>Amycolatopsis</taxon>
    </lineage>
</organism>
<reference evidence="1 2" key="1">
    <citation type="submission" date="2021-03" db="EMBL/GenBank/DDBJ databases">
        <title>Sequencing the genomes of 1000 actinobacteria strains.</title>
        <authorList>
            <person name="Klenk H.-P."/>
        </authorList>
    </citation>
    <scope>NUCLEOTIDE SEQUENCE [LARGE SCALE GENOMIC DNA]</scope>
    <source>
        <strain evidence="1 2">DSM 45510</strain>
    </source>
</reference>
<dbReference type="Proteomes" id="UP000741013">
    <property type="component" value="Unassembled WGS sequence"/>
</dbReference>
<name>A0ABS4PTV9_9PSEU</name>
<gene>
    <name evidence="1" type="ORF">JOM49_004392</name>
</gene>
<proteinExistence type="predicted"/>
<evidence type="ECO:0000313" key="1">
    <source>
        <dbReference type="EMBL" id="MBP2182866.1"/>
    </source>
</evidence>
<evidence type="ECO:0000313" key="2">
    <source>
        <dbReference type="Proteomes" id="UP000741013"/>
    </source>
</evidence>
<dbReference type="RefSeq" id="WP_209666111.1">
    <property type="nucleotide sequence ID" value="NZ_JAGGMS010000001.1"/>
</dbReference>
<comment type="caution">
    <text evidence="1">The sequence shown here is derived from an EMBL/GenBank/DDBJ whole genome shotgun (WGS) entry which is preliminary data.</text>
</comment>
<dbReference type="EMBL" id="JAGGMS010000001">
    <property type="protein sequence ID" value="MBP2182866.1"/>
    <property type="molecule type" value="Genomic_DNA"/>
</dbReference>